<dbReference type="Gene3D" id="3.40.50.720">
    <property type="entry name" value="NAD(P)-binding Rossmann-like Domain"/>
    <property type="match status" value="1"/>
</dbReference>
<evidence type="ECO:0000313" key="14">
    <source>
        <dbReference type="Proteomes" id="UP000324629"/>
    </source>
</evidence>
<keyword evidence="4 11" id="KW-0436">Ligase</keyword>
<dbReference type="InterPro" id="IPR035985">
    <property type="entry name" value="Ubiquitin-activating_enz"/>
</dbReference>
<evidence type="ECO:0000256" key="6">
    <source>
        <dbReference type="ARBA" id="ARBA00022786"/>
    </source>
</evidence>
<evidence type="ECO:0000313" key="13">
    <source>
        <dbReference type="EMBL" id="KAA3678411.1"/>
    </source>
</evidence>
<evidence type="ECO:0000256" key="4">
    <source>
        <dbReference type="ARBA" id="ARBA00022598"/>
    </source>
</evidence>
<accession>A0A5J4NSD4</accession>
<dbReference type="GO" id="GO:0045116">
    <property type="term" value="P:protein neddylation"/>
    <property type="evidence" value="ECO:0007669"/>
    <property type="project" value="UniProtKB-UniRule"/>
</dbReference>
<dbReference type="UniPathway" id="UPA00885"/>
<dbReference type="InterPro" id="IPR000594">
    <property type="entry name" value="ThiF_NAD_FAD-bd"/>
</dbReference>
<evidence type="ECO:0000259" key="12">
    <source>
        <dbReference type="Pfam" id="PF00899"/>
    </source>
</evidence>
<dbReference type="GO" id="GO:0019781">
    <property type="term" value="F:NEDD8 activating enzyme activity"/>
    <property type="evidence" value="ECO:0007669"/>
    <property type="project" value="UniProtKB-UniRule"/>
</dbReference>
<dbReference type="Gene3D" id="1.10.10.520">
    <property type="entry name" value="Ubiquitin activating enzymes (Uba3). Chain: B, domain 2"/>
    <property type="match status" value="1"/>
</dbReference>
<comment type="catalytic activity">
    <reaction evidence="9 11">
        <text>ATP + [NEDD8 protein] + [E1 NEDD8-activating enzyme]-L-cysteine = AMP + diphosphate + [E1 NEDD8-activating enzyme]-S-[NEDD8 protein]-yl-L-cysteine.</text>
        <dbReference type="EC" id="6.2.1.64"/>
    </reaction>
</comment>
<comment type="pathway">
    <text evidence="1 11">Protein modification; protein neddylation.</text>
</comment>
<keyword evidence="6 11" id="KW-0833">Ubl conjugation pathway</keyword>
<comment type="caution">
    <text evidence="13">The sequence shown here is derived from an EMBL/GenBank/DDBJ whole genome shotgun (WGS) entry which is preliminary data.</text>
</comment>
<dbReference type="SUPFAM" id="SSF69572">
    <property type="entry name" value="Activating enzymes of the ubiquitin-like proteins"/>
    <property type="match status" value="1"/>
</dbReference>
<dbReference type="GO" id="GO:0005634">
    <property type="term" value="C:nucleus"/>
    <property type="evidence" value="ECO:0007669"/>
    <property type="project" value="TreeGrafter"/>
</dbReference>
<name>A0A5J4NSD4_9TREM</name>
<feature type="domain" description="THIF-type NAD/FAD binding fold" evidence="12">
    <location>
        <begin position="16"/>
        <end position="147"/>
    </location>
</feature>
<evidence type="ECO:0000256" key="3">
    <source>
        <dbReference type="ARBA" id="ARBA00015203"/>
    </source>
</evidence>
<evidence type="ECO:0000256" key="5">
    <source>
        <dbReference type="ARBA" id="ARBA00022741"/>
    </source>
</evidence>
<dbReference type="PROSITE" id="PS00865">
    <property type="entry name" value="UBIQUITIN_ACTIVAT_2"/>
    <property type="match status" value="1"/>
</dbReference>
<gene>
    <name evidence="13" type="ORF">DEA37_0006352</name>
</gene>
<evidence type="ECO:0000256" key="9">
    <source>
        <dbReference type="ARBA" id="ARBA00024626"/>
    </source>
</evidence>
<dbReference type="Proteomes" id="UP000324629">
    <property type="component" value="Unassembled WGS sequence"/>
</dbReference>
<dbReference type="InterPro" id="IPR033127">
    <property type="entry name" value="UBQ-activ_enz_E1_Cys_AS"/>
</dbReference>
<protein>
    <recommendedName>
        <fullName evidence="3 11">NEDD8-activating enzyme E1 catalytic subunit</fullName>
        <ecNumber evidence="8 11">6.2.1.64</ecNumber>
    </recommendedName>
</protein>
<keyword evidence="5 11" id="KW-0547">Nucleotide-binding</keyword>
<feature type="active site" description="Glycyl thioester intermediate" evidence="10">
    <location>
        <position position="57"/>
    </location>
</feature>
<evidence type="ECO:0000256" key="2">
    <source>
        <dbReference type="ARBA" id="ARBA00006310"/>
    </source>
</evidence>
<comment type="similarity">
    <text evidence="2 11">Belongs to the ubiquitin-activating E1 family. UBA3 subfamily.</text>
</comment>
<evidence type="ECO:0000256" key="8">
    <source>
        <dbReference type="ARBA" id="ARBA00023624"/>
    </source>
</evidence>
<keyword evidence="7 11" id="KW-0067">ATP-binding</keyword>
<dbReference type="InterPro" id="IPR045886">
    <property type="entry name" value="ThiF/MoeB/HesA"/>
</dbReference>
<organism evidence="13 14">
    <name type="scientific">Paragonimus westermani</name>
    <dbReference type="NCBI Taxonomy" id="34504"/>
    <lineage>
        <taxon>Eukaryota</taxon>
        <taxon>Metazoa</taxon>
        <taxon>Spiralia</taxon>
        <taxon>Lophotrochozoa</taxon>
        <taxon>Platyhelminthes</taxon>
        <taxon>Trematoda</taxon>
        <taxon>Digenea</taxon>
        <taxon>Plagiorchiida</taxon>
        <taxon>Troglotremata</taxon>
        <taxon>Troglotrematidae</taxon>
        <taxon>Paragonimus</taxon>
    </lineage>
</organism>
<evidence type="ECO:0000256" key="7">
    <source>
        <dbReference type="ARBA" id="ARBA00022840"/>
    </source>
</evidence>
<comment type="function">
    <text evidence="11">Catalytic subunit of the dimeric E1 enzyme, which activates NEDD8.</text>
</comment>
<sequence length="148" mass="15979">MVTYNEDGTPDPNTVIPLVDGGTEGFKGHVLVVVYGLTGCLECTLDLYPPQVNFPLCTIAHTPRLPEHCIEYVRLLLWSKENPFGDVAIDGDSPEHIQWIHDQSVKRAQAFGISGITLRLVQGVVKRIIPAVASTNAVVAAACATEVS</sequence>
<dbReference type="InterPro" id="IPR023318">
    <property type="entry name" value="Ub_act_enz_dom_a_sf"/>
</dbReference>
<dbReference type="EC" id="6.2.1.64" evidence="8 11"/>
<reference evidence="13 14" key="1">
    <citation type="journal article" date="2019" name="Gigascience">
        <title>Whole-genome sequence of the oriental lung fluke Paragonimus westermani.</title>
        <authorList>
            <person name="Oey H."/>
            <person name="Zakrzewski M."/>
            <person name="Narain K."/>
            <person name="Devi K.R."/>
            <person name="Agatsuma T."/>
            <person name="Nawaratna S."/>
            <person name="Gobert G.N."/>
            <person name="Jones M.K."/>
            <person name="Ragan M.A."/>
            <person name="McManus D.P."/>
            <person name="Krause L."/>
        </authorList>
    </citation>
    <scope>NUCLEOTIDE SEQUENCE [LARGE SCALE GENOMIC DNA]</scope>
    <source>
        <strain evidence="13 14">IND2009</strain>
    </source>
</reference>
<evidence type="ECO:0000256" key="10">
    <source>
        <dbReference type="PROSITE-ProRule" id="PRU10132"/>
    </source>
</evidence>
<proteinExistence type="inferred from homology"/>
<dbReference type="AlphaFoldDB" id="A0A5J4NSD4"/>
<dbReference type="Pfam" id="PF00899">
    <property type="entry name" value="ThiF"/>
    <property type="match status" value="1"/>
</dbReference>
<dbReference type="GO" id="GO:0005737">
    <property type="term" value="C:cytoplasm"/>
    <property type="evidence" value="ECO:0007669"/>
    <property type="project" value="TreeGrafter"/>
</dbReference>
<keyword evidence="14" id="KW-1185">Reference proteome</keyword>
<dbReference type="GO" id="GO:0005524">
    <property type="term" value="F:ATP binding"/>
    <property type="evidence" value="ECO:0007669"/>
    <property type="project" value="UniProtKB-UniRule"/>
</dbReference>
<dbReference type="EMBL" id="QNGE01001113">
    <property type="protein sequence ID" value="KAA3678411.1"/>
    <property type="molecule type" value="Genomic_DNA"/>
</dbReference>
<evidence type="ECO:0000256" key="11">
    <source>
        <dbReference type="RuleBase" id="RU368009"/>
    </source>
</evidence>
<dbReference type="FunFam" id="1.10.10.520:FF:000001">
    <property type="entry name" value="NEDD8-activating enzyme E1 catalytic subunit"/>
    <property type="match status" value="1"/>
</dbReference>
<dbReference type="PANTHER" id="PTHR10953">
    <property type="entry name" value="UBIQUITIN-ACTIVATING ENZYME E1"/>
    <property type="match status" value="1"/>
</dbReference>
<evidence type="ECO:0000256" key="1">
    <source>
        <dbReference type="ARBA" id="ARBA00005032"/>
    </source>
</evidence>
<dbReference type="PANTHER" id="PTHR10953:SF6">
    <property type="entry name" value="NEDD8-ACTIVATING ENZYME E1 CATALYTIC SUBUNIT"/>
    <property type="match status" value="1"/>
</dbReference>